<dbReference type="SMART" id="SM00448">
    <property type="entry name" value="REC"/>
    <property type="match status" value="1"/>
</dbReference>
<evidence type="ECO:0000313" key="4">
    <source>
        <dbReference type="Proteomes" id="UP001305421"/>
    </source>
</evidence>
<protein>
    <submittedName>
        <fullName evidence="3">Response regulator</fullName>
    </submittedName>
</protein>
<feature type="domain" description="Response regulatory" evidence="2">
    <location>
        <begin position="12"/>
        <end position="121"/>
    </location>
</feature>
<dbReference type="Proteomes" id="UP001305421">
    <property type="component" value="Chromosome"/>
</dbReference>
<evidence type="ECO:0000256" key="1">
    <source>
        <dbReference type="PROSITE-ProRule" id="PRU00169"/>
    </source>
</evidence>
<dbReference type="RefSeq" id="WP_102946025.1">
    <property type="nucleotide sequence ID" value="NZ_CP115543.1"/>
</dbReference>
<dbReference type="EMBL" id="CP115543">
    <property type="protein sequence ID" value="WNH48362.1"/>
    <property type="molecule type" value="Genomic_DNA"/>
</dbReference>
<feature type="modified residue" description="4-aspartylphosphate" evidence="1">
    <location>
        <position position="61"/>
    </location>
</feature>
<dbReference type="InterPro" id="IPR001789">
    <property type="entry name" value="Sig_transdc_resp-reg_receiver"/>
</dbReference>
<keyword evidence="1" id="KW-0597">Phosphoprotein</keyword>
<dbReference type="Gene3D" id="3.40.50.2300">
    <property type="match status" value="1"/>
</dbReference>
<evidence type="ECO:0000313" key="3">
    <source>
        <dbReference type="EMBL" id="WNH48362.1"/>
    </source>
</evidence>
<dbReference type="PROSITE" id="PS50110">
    <property type="entry name" value="RESPONSE_REGULATORY"/>
    <property type="match status" value="1"/>
</dbReference>
<dbReference type="InterPro" id="IPR011006">
    <property type="entry name" value="CheY-like_superfamily"/>
</dbReference>
<evidence type="ECO:0000259" key="2">
    <source>
        <dbReference type="PROSITE" id="PS50110"/>
    </source>
</evidence>
<accession>A0ABY9YBX6</accession>
<reference evidence="3 4" key="1">
    <citation type="submission" date="2022-12" db="EMBL/GenBank/DDBJ databases">
        <title>Two new species, Stenotrophomonas aracearum and Stenotrophomonas oahuensis, isolated from Anthurium (Araceae family) in Hawaii.</title>
        <authorList>
            <person name="Chunag S.C."/>
            <person name="Dobhal S."/>
            <person name="Alvarez A."/>
            <person name="Arif M."/>
        </authorList>
    </citation>
    <scope>NUCLEOTIDE SEQUENCE [LARGE SCALE GENOMIC DNA]</scope>
    <source>
        <strain evidence="3 4">A5588</strain>
    </source>
</reference>
<organism evidence="3 4">
    <name type="scientific">Stenotrophomonas aracearum</name>
    <dbReference type="NCBI Taxonomy" id="3003272"/>
    <lineage>
        <taxon>Bacteria</taxon>
        <taxon>Pseudomonadati</taxon>
        <taxon>Pseudomonadota</taxon>
        <taxon>Gammaproteobacteria</taxon>
        <taxon>Lysobacterales</taxon>
        <taxon>Lysobacteraceae</taxon>
        <taxon>Stenotrophomonas</taxon>
    </lineage>
</organism>
<gene>
    <name evidence="3" type="ORF">PDM28_17105</name>
</gene>
<sequence>MNSLAVSPTGATVLVVEDEIELSRLFVEVLTAAGYTAVPAYSVTDAFAAMAYQHFDAAVLDVELRDGAIFPVADRLAAQGTPYLFASAIYFQAIPKAHQDVPFIGKPFNIDDLLFRVEQIISGVDLASPAA</sequence>
<proteinExistence type="predicted"/>
<dbReference type="SUPFAM" id="SSF52172">
    <property type="entry name" value="CheY-like"/>
    <property type="match status" value="1"/>
</dbReference>
<name>A0ABY9YBX6_9GAMM</name>
<keyword evidence="4" id="KW-1185">Reference proteome</keyword>